<dbReference type="PANTHER" id="PTHR13799:SF13">
    <property type="entry name" value="NIF3-LIKE PROTEIN 1"/>
    <property type="match status" value="1"/>
</dbReference>
<reference evidence="5 6" key="1">
    <citation type="journal article" date="2024" name="Insects">
        <title>An Improved Chromosome-Level Genome Assembly of the Firefly Pyrocoelia pectoralis.</title>
        <authorList>
            <person name="Fu X."/>
            <person name="Meyer-Rochow V.B."/>
            <person name="Ballantyne L."/>
            <person name="Zhu X."/>
        </authorList>
    </citation>
    <scope>NUCLEOTIDE SEQUENCE [LARGE SCALE GENOMIC DNA]</scope>
    <source>
        <strain evidence="5">XCY_ONT2</strain>
    </source>
</reference>
<keyword evidence="6" id="KW-1185">Reference proteome</keyword>
<feature type="binding site" evidence="4">
    <location>
        <position position="265"/>
    </location>
    <ligand>
        <name>a divalent metal cation</name>
        <dbReference type="ChEBI" id="CHEBI:60240"/>
        <label>1</label>
    </ligand>
</feature>
<dbReference type="SUPFAM" id="SSF102705">
    <property type="entry name" value="NIF3 (NGG1p interacting factor 3)-like"/>
    <property type="match status" value="1"/>
</dbReference>
<sequence>MLPQYLWRHLVSSPSTKYNHYSSAINIMAKTEFAGKFLDDILSTLKNFAPLTLAESWDNVGLLIDPMESHRIKRILLTNDLTEDVVKEAININAGLIISYHPNIFQPLKSVTSKSWKERIIVQCIKHNIAVFSPHTSWDSVRGGVNDWLGQALNVKESTPLSQNPLNPECGPGRLCLLEEQLTVEQIIANIKLHIGIPHLRLALAKQKTEKDTVSTVALCAGSGSSILKGVNADLYLTGEMLHHDVLDATQNGIHVILCNHSDSERGFLKYFQATLHKSLLNAEVGVSVSQVDRDPLFTV</sequence>
<gene>
    <name evidence="5" type="ORF">RI129_005983</name>
</gene>
<dbReference type="AlphaFoldDB" id="A0AAN7VDA1"/>
<evidence type="ECO:0000256" key="2">
    <source>
        <dbReference type="ARBA" id="ARBA00019069"/>
    </source>
</evidence>
<dbReference type="FunFam" id="3.40.1390.30:FF:000001">
    <property type="entry name" value="GTP cyclohydrolase 1 type 2"/>
    <property type="match status" value="1"/>
</dbReference>
<evidence type="ECO:0000256" key="4">
    <source>
        <dbReference type="PIRSR" id="PIRSR602678-1"/>
    </source>
</evidence>
<feature type="binding site" evidence="4">
    <location>
        <position position="261"/>
    </location>
    <ligand>
        <name>a divalent metal cation</name>
        <dbReference type="ChEBI" id="CHEBI:60240"/>
        <label>1</label>
    </ligand>
</feature>
<evidence type="ECO:0000256" key="1">
    <source>
        <dbReference type="ARBA" id="ARBA00006964"/>
    </source>
</evidence>
<dbReference type="GO" id="GO:0046872">
    <property type="term" value="F:metal ion binding"/>
    <property type="evidence" value="ECO:0007669"/>
    <property type="project" value="UniProtKB-KW"/>
</dbReference>
<dbReference type="InterPro" id="IPR017222">
    <property type="entry name" value="DUF34/NIF3_animal"/>
</dbReference>
<name>A0AAN7VDA1_9COLE</name>
<dbReference type="Pfam" id="PF01784">
    <property type="entry name" value="DUF34_NIF3"/>
    <property type="match status" value="1"/>
</dbReference>
<dbReference type="InterPro" id="IPR002678">
    <property type="entry name" value="DUF34/NIF3"/>
</dbReference>
<comment type="caution">
    <text evidence="5">The sequence shown here is derived from an EMBL/GenBank/DDBJ whole genome shotgun (WGS) entry which is preliminary data.</text>
</comment>
<keyword evidence="4" id="KW-0479">Metal-binding</keyword>
<dbReference type="Gene3D" id="3.40.1390.30">
    <property type="entry name" value="NIF3 (NGG1p interacting factor 3)-like"/>
    <property type="match status" value="1"/>
</dbReference>
<feature type="binding site" evidence="4">
    <location>
        <position position="139"/>
    </location>
    <ligand>
        <name>a divalent metal cation</name>
        <dbReference type="ChEBI" id="CHEBI:60240"/>
        <label>1</label>
    </ligand>
</feature>
<dbReference type="EMBL" id="JAVRBK010000004">
    <property type="protein sequence ID" value="KAK5644683.1"/>
    <property type="molecule type" value="Genomic_DNA"/>
</dbReference>
<dbReference type="PIRSF" id="PIRSF037490">
    <property type="entry name" value="UCP037490_NIF3_euk"/>
    <property type="match status" value="1"/>
</dbReference>
<dbReference type="GO" id="GO:0005739">
    <property type="term" value="C:mitochondrion"/>
    <property type="evidence" value="ECO:0007669"/>
    <property type="project" value="TreeGrafter"/>
</dbReference>
<protein>
    <recommendedName>
        <fullName evidence="2 3">NIF3-like protein 1</fullName>
    </recommendedName>
</protein>
<dbReference type="InterPro" id="IPR036069">
    <property type="entry name" value="DUF34/NIF3_sf"/>
</dbReference>
<dbReference type="NCBIfam" id="TIGR00486">
    <property type="entry name" value="YbgI_SA1388"/>
    <property type="match status" value="1"/>
</dbReference>
<evidence type="ECO:0000313" key="5">
    <source>
        <dbReference type="EMBL" id="KAK5644683.1"/>
    </source>
</evidence>
<evidence type="ECO:0000256" key="3">
    <source>
        <dbReference type="PIRNR" id="PIRNR037490"/>
    </source>
</evidence>
<feature type="binding site" evidence="4">
    <location>
        <position position="101"/>
    </location>
    <ligand>
        <name>a divalent metal cation</name>
        <dbReference type="ChEBI" id="CHEBI:60240"/>
        <label>1</label>
    </ligand>
</feature>
<accession>A0AAN7VDA1</accession>
<comment type="similarity">
    <text evidence="1 3">Belongs to the GTP cyclohydrolase I type 2/NIF3 family.</text>
</comment>
<dbReference type="PANTHER" id="PTHR13799">
    <property type="entry name" value="NGG1 INTERACTING FACTOR 3"/>
    <property type="match status" value="1"/>
</dbReference>
<dbReference type="Proteomes" id="UP001329430">
    <property type="component" value="Chromosome 4"/>
</dbReference>
<proteinExistence type="inferred from homology"/>
<organism evidence="5 6">
    <name type="scientific">Pyrocoelia pectoralis</name>
    <dbReference type="NCBI Taxonomy" id="417401"/>
    <lineage>
        <taxon>Eukaryota</taxon>
        <taxon>Metazoa</taxon>
        <taxon>Ecdysozoa</taxon>
        <taxon>Arthropoda</taxon>
        <taxon>Hexapoda</taxon>
        <taxon>Insecta</taxon>
        <taxon>Pterygota</taxon>
        <taxon>Neoptera</taxon>
        <taxon>Endopterygota</taxon>
        <taxon>Coleoptera</taxon>
        <taxon>Polyphaga</taxon>
        <taxon>Elateriformia</taxon>
        <taxon>Elateroidea</taxon>
        <taxon>Lampyridae</taxon>
        <taxon>Lampyrinae</taxon>
        <taxon>Pyrocoelia</taxon>
    </lineage>
</organism>
<evidence type="ECO:0000313" key="6">
    <source>
        <dbReference type="Proteomes" id="UP001329430"/>
    </source>
</evidence>